<organism evidence="1 2">
    <name type="scientific">Parabacteroides merdae</name>
    <dbReference type="NCBI Taxonomy" id="46503"/>
    <lineage>
        <taxon>Bacteria</taxon>
        <taxon>Pseudomonadati</taxon>
        <taxon>Bacteroidota</taxon>
        <taxon>Bacteroidia</taxon>
        <taxon>Bacteroidales</taxon>
        <taxon>Tannerellaceae</taxon>
        <taxon>Parabacteroides</taxon>
    </lineage>
</organism>
<protein>
    <submittedName>
        <fullName evidence="1">Uncharacterized protein</fullName>
    </submittedName>
</protein>
<evidence type="ECO:0000313" key="1">
    <source>
        <dbReference type="EMBL" id="RGZ44350.1"/>
    </source>
</evidence>
<reference evidence="1 2" key="1">
    <citation type="submission" date="2018-08" db="EMBL/GenBank/DDBJ databases">
        <title>A genome reference for cultivated species of the human gut microbiota.</title>
        <authorList>
            <person name="Zou Y."/>
            <person name="Xue W."/>
            <person name="Luo G."/>
        </authorList>
    </citation>
    <scope>NUCLEOTIDE SEQUENCE [LARGE SCALE GENOMIC DNA]</scope>
    <source>
        <strain evidence="1 2">AM50-15</strain>
    </source>
</reference>
<comment type="caution">
    <text evidence="1">The sequence shown here is derived from an EMBL/GenBank/DDBJ whole genome shotgun (WGS) entry which is preliminary data.</text>
</comment>
<gene>
    <name evidence="1" type="ORF">DW986_16965</name>
</gene>
<dbReference type="EMBL" id="QSEF01000028">
    <property type="protein sequence ID" value="RGZ44350.1"/>
    <property type="molecule type" value="Genomic_DNA"/>
</dbReference>
<dbReference type="SUPFAM" id="SSF50969">
    <property type="entry name" value="YVTN repeat-like/Quinoprotein amine dehydrogenase"/>
    <property type="match status" value="1"/>
</dbReference>
<dbReference type="InterPro" id="IPR011044">
    <property type="entry name" value="Quino_amine_DH_bsu"/>
</dbReference>
<name>A0A413N735_9BACT</name>
<sequence>MTKPTPLPYAIDYNISSKYIYGNQKDSHSMYSFYFYSPDSGLYWIRPADKIKKICNDPLICSNNLCINEPKNTLVVAYRYVNFISLYNLDGELKTTIQIGEDIAKPYIHKDLGIKPEKTKKYFIDIYGTSQYIYCLFSGSYDFSTNSTVFIFKWNGIHVKTLQLDHPISKFAIDDKNSFMIGITSNHSGGQDVIRYDL</sequence>
<proteinExistence type="predicted"/>
<evidence type="ECO:0000313" key="2">
    <source>
        <dbReference type="Proteomes" id="UP000285173"/>
    </source>
</evidence>
<dbReference type="AlphaFoldDB" id="A0A413N735"/>
<dbReference type="Pfam" id="PF15869">
    <property type="entry name" value="TolB_like"/>
    <property type="match status" value="1"/>
</dbReference>
<accession>A0A413N735</accession>
<dbReference type="Proteomes" id="UP000285173">
    <property type="component" value="Unassembled WGS sequence"/>
</dbReference>